<feature type="transmembrane region" description="Helical" evidence="6">
    <location>
        <begin position="242"/>
        <end position="266"/>
    </location>
</feature>
<reference evidence="8" key="1">
    <citation type="submission" date="2013-08" db="EMBL/GenBank/DDBJ databases">
        <title>Gene expansion shapes genome architecture in the human pathogen Lichtheimia corymbifera: an evolutionary genomics analysis in the ancient terrestrial Mucorales (Mucoromycotina).</title>
        <authorList>
            <person name="Schwartze V.U."/>
            <person name="Winter S."/>
            <person name="Shelest E."/>
            <person name="Marcet-Houben M."/>
            <person name="Horn F."/>
            <person name="Wehner S."/>
            <person name="Hoffmann K."/>
            <person name="Riege K."/>
            <person name="Sammeth M."/>
            <person name="Nowrousian M."/>
            <person name="Valiante V."/>
            <person name="Linde J."/>
            <person name="Jacobsen I.D."/>
            <person name="Marz M."/>
            <person name="Brakhage A.A."/>
            <person name="Gabaldon T."/>
            <person name="Bocker S."/>
            <person name="Voigt K."/>
        </authorList>
    </citation>
    <scope>NUCLEOTIDE SEQUENCE [LARGE SCALE GENOMIC DNA]</scope>
    <source>
        <strain evidence="8">FSU 9682</strain>
    </source>
</reference>
<feature type="transmembrane region" description="Helical" evidence="6">
    <location>
        <begin position="278"/>
        <end position="300"/>
    </location>
</feature>
<feature type="transmembrane region" description="Helical" evidence="6">
    <location>
        <begin position="201"/>
        <end position="222"/>
    </location>
</feature>
<organism evidence="8 9">
    <name type="scientific">Lichtheimia corymbifera JMRC:FSU:9682</name>
    <dbReference type="NCBI Taxonomy" id="1263082"/>
    <lineage>
        <taxon>Eukaryota</taxon>
        <taxon>Fungi</taxon>
        <taxon>Fungi incertae sedis</taxon>
        <taxon>Mucoromycota</taxon>
        <taxon>Mucoromycotina</taxon>
        <taxon>Mucoromycetes</taxon>
        <taxon>Mucorales</taxon>
        <taxon>Lichtheimiaceae</taxon>
        <taxon>Lichtheimia</taxon>
    </lineage>
</organism>
<protein>
    <submittedName>
        <fullName evidence="8">Mfs general substrate transporter</fullName>
    </submittedName>
</protein>
<dbReference type="InterPro" id="IPR005829">
    <property type="entry name" value="Sugar_transporter_CS"/>
</dbReference>
<dbReference type="VEuPathDB" id="FungiDB:LCOR_08489.1"/>
<sequence length="434" mass="48151">MGTLSDHIGRRPIMLLGMCVSTISLILFGLSRSIIWAVMSRVLLGSLDSSVTASKVMTSELTNGYSQGMRARGFAVLQTSFATGFIIGPFIGSALLDPVRKYPEIFQQDAIITVFLEAYPYFLPCFAGAFLNAIMLTISFFSMDETCVKLKMDQEKSSTKLLQQPPRSYSTFDYIKHQPINFNPAVHGKQSFTSIFSLRECLIPAVTNMLVVYVCSIFQMAYHAELGPIWTTNERKFGGLGFTPKECAIVIASQGISQMFVIMFILTPLTKRFGTLRVTCIGSFGLIFATTAELGVPYLYNLPDLHGRTQTLFWVLPAVILCVIIWSTSFSLTLVSIKILINNAAPQHALGKTNSIAECLGSLTQAVGPALCGMIWSGSLKLAWPSVAWRIPINWFIPIIVGVLTFYMTMRLNPADYTLDKHKVNRRHNEEQQA</sequence>
<dbReference type="InterPro" id="IPR011701">
    <property type="entry name" value="MFS"/>
</dbReference>
<feature type="transmembrane region" description="Helical" evidence="6">
    <location>
        <begin position="312"/>
        <end position="335"/>
    </location>
</feature>
<keyword evidence="3 6" id="KW-0812">Transmembrane</keyword>
<evidence type="ECO:0000256" key="5">
    <source>
        <dbReference type="ARBA" id="ARBA00023136"/>
    </source>
</evidence>
<feature type="transmembrane region" description="Helical" evidence="6">
    <location>
        <begin position="121"/>
        <end position="142"/>
    </location>
</feature>
<name>A0A068S5D4_9FUNG</name>
<dbReference type="PANTHER" id="PTHR23504:SF15">
    <property type="entry name" value="MAJOR FACILITATOR SUPERFAMILY (MFS) PROFILE DOMAIN-CONTAINING PROTEIN"/>
    <property type="match status" value="1"/>
</dbReference>
<evidence type="ECO:0000259" key="7">
    <source>
        <dbReference type="PROSITE" id="PS50850"/>
    </source>
</evidence>
<accession>A0A068S5D4</accession>
<keyword evidence="4 6" id="KW-1133">Transmembrane helix</keyword>
<dbReference type="Pfam" id="PF07690">
    <property type="entry name" value="MFS_1"/>
    <property type="match status" value="1"/>
</dbReference>
<dbReference type="OrthoDB" id="419616at2759"/>
<dbReference type="PROSITE" id="PS00216">
    <property type="entry name" value="SUGAR_TRANSPORT_1"/>
    <property type="match status" value="1"/>
</dbReference>
<keyword evidence="9" id="KW-1185">Reference proteome</keyword>
<evidence type="ECO:0000313" key="8">
    <source>
        <dbReference type="EMBL" id="CDH57568.1"/>
    </source>
</evidence>
<keyword evidence="2" id="KW-0813">Transport</keyword>
<dbReference type="Gene3D" id="1.20.1250.20">
    <property type="entry name" value="MFS general substrate transporter like domains"/>
    <property type="match status" value="1"/>
</dbReference>
<dbReference type="EMBL" id="CBTN010000047">
    <property type="protein sequence ID" value="CDH57568.1"/>
    <property type="molecule type" value="Genomic_DNA"/>
</dbReference>
<evidence type="ECO:0000256" key="4">
    <source>
        <dbReference type="ARBA" id="ARBA00022989"/>
    </source>
</evidence>
<dbReference type="SUPFAM" id="SSF103473">
    <property type="entry name" value="MFS general substrate transporter"/>
    <property type="match status" value="1"/>
</dbReference>
<evidence type="ECO:0000256" key="6">
    <source>
        <dbReference type="SAM" id="Phobius"/>
    </source>
</evidence>
<feature type="transmembrane region" description="Helical" evidence="6">
    <location>
        <begin position="388"/>
        <end position="407"/>
    </location>
</feature>
<evidence type="ECO:0000256" key="3">
    <source>
        <dbReference type="ARBA" id="ARBA00022692"/>
    </source>
</evidence>
<feature type="transmembrane region" description="Helical" evidence="6">
    <location>
        <begin position="12"/>
        <end position="28"/>
    </location>
</feature>
<keyword evidence="5 6" id="KW-0472">Membrane</keyword>
<dbReference type="AlphaFoldDB" id="A0A068S5D4"/>
<dbReference type="Proteomes" id="UP000027586">
    <property type="component" value="Unassembled WGS sequence"/>
</dbReference>
<evidence type="ECO:0000256" key="1">
    <source>
        <dbReference type="ARBA" id="ARBA00004141"/>
    </source>
</evidence>
<gene>
    <name evidence="8" type="ORF">LCOR_08489.1</name>
</gene>
<dbReference type="GO" id="GO:0016020">
    <property type="term" value="C:membrane"/>
    <property type="evidence" value="ECO:0007669"/>
    <property type="project" value="UniProtKB-SubCell"/>
</dbReference>
<comment type="caution">
    <text evidence="8">The sequence shown here is derived from an EMBL/GenBank/DDBJ whole genome shotgun (WGS) entry which is preliminary data.</text>
</comment>
<feature type="transmembrane region" description="Helical" evidence="6">
    <location>
        <begin position="356"/>
        <end position="376"/>
    </location>
</feature>
<dbReference type="InterPro" id="IPR020846">
    <property type="entry name" value="MFS_dom"/>
</dbReference>
<proteinExistence type="predicted"/>
<feature type="domain" description="Major facilitator superfamily (MFS) profile" evidence="7">
    <location>
        <begin position="1"/>
        <end position="417"/>
    </location>
</feature>
<comment type="subcellular location">
    <subcellularLocation>
        <location evidence="1">Membrane</location>
        <topology evidence="1">Multi-pass membrane protein</topology>
    </subcellularLocation>
</comment>
<feature type="transmembrane region" description="Helical" evidence="6">
    <location>
        <begin position="74"/>
        <end position="96"/>
    </location>
</feature>
<dbReference type="InterPro" id="IPR036259">
    <property type="entry name" value="MFS_trans_sf"/>
</dbReference>
<dbReference type="GO" id="GO:0022857">
    <property type="term" value="F:transmembrane transporter activity"/>
    <property type="evidence" value="ECO:0007669"/>
    <property type="project" value="InterPro"/>
</dbReference>
<evidence type="ECO:0000256" key="2">
    <source>
        <dbReference type="ARBA" id="ARBA00022448"/>
    </source>
</evidence>
<dbReference type="PANTHER" id="PTHR23504">
    <property type="entry name" value="MAJOR FACILITATOR SUPERFAMILY DOMAIN-CONTAINING PROTEIN 10"/>
    <property type="match status" value="1"/>
</dbReference>
<dbReference type="PROSITE" id="PS50850">
    <property type="entry name" value="MFS"/>
    <property type="match status" value="1"/>
</dbReference>
<evidence type="ECO:0000313" key="9">
    <source>
        <dbReference type="Proteomes" id="UP000027586"/>
    </source>
</evidence>